<gene>
    <name evidence="2" type="ORF">V1I91_13845</name>
</gene>
<comment type="caution">
    <text evidence="2">The sequence shown here is derived from an EMBL/GenBank/DDBJ whole genome shotgun (WGS) entry which is preliminary data.</text>
</comment>
<name>A0ABU7IVZ5_9FLAO</name>
<dbReference type="SUPFAM" id="SSF53756">
    <property type="entry name" value="UDP-Glycosyltransferase/glycogen phosphorylase"/>
    <property type="match status" value="1"/>
</dbReference>
<proteinExistence type="predicted"/>
<dbReference type="Pfam" id="PF09314">
    <property type="entry name" value="DUF1972"/>
    <property type="match status" value="1"/>
</dbReference>
<evidence type="ECO:0000259" key="1">
    <source>
        <dbReference type="Pfam" id="PF09314"/>
    </source>
</evidence>
<evidence type="ECO:0000313" key="2">
    <source>
        <dbReference type="EMBL" id="MEE1977165.1"/>
    </source>
</evidence>
<accession>A0ABU7IVZ5</accession>
<dbReference type="EMBL" id="JAZDDG010000006">
    <property type="protein sequence ID" value="MEE1977165.1"/>
    <property type="molecule type" value="Genomic_DNA"/>
</dbReference>
<sequence length="360" mass="41161">MTKKKKVAIIGSVGLPANYGGFETMVFYLTKEKGDEFDITVFCENVPKEQRIQKYHGCTLRYLPFKANGAQSIVYDVSAIFLSWFKYDTLLILGTPGCLVLPFLNIFRKTKTVINFGGLEWKRDKWGAFGKWYLKLTEKIAVNQATVMVADNQHFIDYVHQEYSKPSLLIEYGGDHTSAKEKNTSLIAKYPFLTVDYDVSVSRAQVDNNLHLVLEAYTQLPQRNLVLVSNYDKFEYGRELKIKYAGYPNIYMQDAVYDLHELDVIRSNAQLYIHSHTFCGTAPSLVEAMNLNLPIMAFNVPTNHFTTEEKAFYFSDAKDLVEILKNISQNGLNKNAESMKAIAEGRYTWALIANKYAKLF</sequence>
<organism evidence="2 3">
    <name type="scientific">Maribacter cobaltidurans</name>
    <dbReference type="NCBI Taxonomy" id="1178778"/>
    <lineage>
        <taxon>Bacteria</taxon>
        <taxon>Pseudomonadati</taxon>
        <taxon>Bacteroidota</taxon>
        <taxon>Flavobacteriia</taxon>
        <taxon>Flavobacteriales</taxon>
        <taxon>Flavobacteriaceae</taxon>
        <taxon>Maribacter</taxon>
    </lineage>
</organism>
<feature type="domain" description="DUF1972" evidence="1">
    <location>
        <begin position="5"/>
        <end position="174"/>
    </location>
</feature>
<evidence type="ECO:0000313" key="3">
    <source>
        <dbReference type="Proteomes" id="UP001356308"/>
    </source>
</evidence>
<keyword evidence="3" id="KW-1185">Reference proteome</keyword>
<dbReference type="Gene3D" id="3.40.50.2000">
    <property type="entry name" value="Glycogen Phosphorylase B"/>
    <property type="match status" value="1"/>
</dbReference>
<dbReference type="Proteomes" id="UP001356308">
    <property type="component" value="Unassembled WGS sequence"/>
</dbReference>
<reference evidence="2 3" key="1">
    <citation type="submission" date="2024-01" db="EMBL/GenBank/DDBJ databases">
        <title>Maribacter spp. originated from different algae showed divergent polysaccharides utilization ability.</title>
        <authorList>
            <person name="Wang H."/>
            <person name="Wu Y."/>
        </authorList>
    </citation>
    <scope>NUCLEOTIDE SEQUENCE [LARGE SCALE GENOMIC DNA]</scope>
    <source>
        <strain evidence="2 3">PR1</strain>
    </source>
</reference>
<dbReference type="InterPro" id="IPR015393">
    <property type="entry name" value="DUF1972"/>
</dbReference>
<protein>
    <submittedName>
        <fullName evidence="2">DUF1972 domain-containing protein</fullName>
    </submittedName>
</protein>
<dbReference type="RefSeq" id="WP_272651855.1">
    <property type="nucleotide sequence ID" value="NZ_JAZDDG010000006.1"/>
</dbReference>